<dbReference type="HAMAP" id="MF_00394">
    <property type="entry name" value="NAD_Glyc3P_dehydrog"/>
    <property type="match status" value="1"/>
</dbReference>
<feature type="binding site" evidence="7">
    <location>
        <position position="244"/>
    </location>
    <ligand>
        <name>sn-glycerol 3-phosphate</name>
        <dbReference type="ChEBI" id="CHEBI:57597"/>
    </ligand>
</feature>
<feature type="binding site" evidence="7">
    <location>
        <position position="140"/>
    </location>
    <ligand>
        <name>NADPH</name>
        <dbReference type="ChEBI" id="CHEBI:57783"/>
    </ligand>
</feature>
<reference evidence="12" key="1">
    <citation type="submission" date="2022-11" db="EMBL/GenBank/DDBJ databases">
        <title>Hoeflea poritis sp. nov., isolated from scleractinian coral Porites lutea.</title>
        <authorList>
            <person name="Zhang G."/>
            <person name="Wei Q."/>
            <person name="Cai L."/>
        </authorList>
    </citation>
    <scope>NUCLEOTIDE SEQUENCE</scope>
    <source>
        <strain evidence="12">E7-10</strain>
    </source>
</reference>
<dbReference type="SUPFAM" id="SSF51735">
    <property type="entry name" value="NAD(P)-binding Rossmann-fold domains"/>
    <property type="match status" value="1"/>
</dbReference>
<dbReference type="PANTHER" id="PTHR11728:SF1">
    <property type="entry name" value="GLYCEROL-3-PHOSPHATE DEHYDROGENASE [NAD(+)] 2, CHLOROPLASTIC"/>
    <property type="match status" value="1"/>
</dbReference>
<accession>A0ABT4VLA3</accession>
<dbReference type="Gene3D" id="3.40.50.720">
    <property type="entry name" value="NAD(P)-binding Rossmann-like Domain"/>
    <property type="match status" value="1"/>
</dbReference>
<comment type="similarity">
    <text evidence="1 7 8">Belongs to the NAD-dependent glycerol-3-phosphate dehydrogenase family.</text>
</comment>
<evidence type="ECO:0000256" key="6">
    <source>
        <dbReference type="ARBA" id="ARBA00023264"/>
    </source>
</evidence>
<dbReference type="NCBIfam" id="NF000940">
    <property type="entry name" value="PRK00094.1-2"/>
    <property type="match status" value="1"/>
</dbReference>
<feature type="active site" description="Proton acceptor" evidence="7">
    <location>
        <position position="191"/>
    </location>
</feature>
<keyword evidence="7" id="KW-0963">Cytoplasm</keyword>
<keyword evidence="7 8" id="KW-0520">NAD</keyword>
<keyword evidence="6 7" id="KW-1208">Phospholipid metabolism</keyword>
<dbReference type="InterPro" id="IPR006109">
    <property type="entry name" value="G3P_DH_NAD-dep_C"/>
</dbReference>
<dbReference type="Gene3D" id="1.10.1040.10">
    <property type="entry name" value="N-(1-d-carboxylethyl)-l-norvaline Dehydrogenase, domain 2"/>
    <property type="match status" value="1"/>
</dbReference>
<feature type="binding site" evidence="7">
    <location>
        <position position="35"/>
    </location>
    <ligand>
        <name>NADPH</name>
        <dbReference type="ChEBI" id="CHEBI:57783"/>
    </ligand>
</feature>
<evidence type="ECO:0000256" key="7">
    <source>
        <dbReference type="HAMAP-Rule" id="MF_00394"/>
    </source>
</evidence>
<dbReference type="Pfam" id="PF07479">
    <property type="entry name" value="NAD_Gly3P_dh_C"/>
    <property type="match status" value="1"/>
</dbReference>
<keyword evidence="13" id="KW-1185">Reference proteome</keyword>
<feature type="binding site" evidence="7">
    <location>
        <position position="108"/>
    </location>
    <ligand>
        <name>NADPH</name>
        <dbReference type="ChEBI" id="CHEBI:57783"/>
    </ligand>
</feature>
<dbReference type="PROSITE" id="PS00957">
    <property type="entry name" value="NAD_G3PDH"/>
    <property type="match status" value="1"/>
</dbReference>
<keyword evidence="2 7" id="KW-0444">Lipid biosynthesis</keyword>
<keyword evidence="7" id="KW-0521">NADP</keyword>
<comment type="caution">
    <text evidence="12">The sequence shown here is derived from an EMBL/GenBank/DDBJ whole genome shotgun (WGS) entry which is preliminary data.</text>
</comment>
<gene>
    <name evidence="7" type="primary">gpsA</name>
    <name evidence="12" type="ORF">OOZ53_09020</name>
</gene>
<comment type="function">
    <text evidence="7">Catalyzes the reduction of the glycolytic intermediate dihydroxyacetone phosphate (DHAP) to sn-glycerol 3-phosphate (G3P), the key precursor for phospholipid synthesis.</text>
</comment>
<name>A0ABT4VLA3_9HYPH</name>
<evidence type="ECO:0000313" key="13">
    <source>
        <dbReference type="Proteomes" id="UP001148313"/>
    </source>
</evidence>
<feature type="binding site" evidence="7">
    <location>
        <position position="281"/>
    </location>
    <ligand>
        <name>NADPH</name>
        <dbReference type="ChEBI" id="CHEBI:57783"/>
    </ligand>
</feature>
<proteinExistence type="inferred from homology"/>
<sequence length="331" mass="34163">MSEGTRIAVIGAGAFGTALATVVARRGEPVILLGRDSDRMEAVQQRRINELSLPGITLPDGLAATTDKARLQSADTILLAVPAQALRTAVRTYHDSISEKASLVICAKGIERESGQFLADVLGKEMPDNPAAVLSGPGFAADIARGLPTAMTLAGTDISTAEALAERLSGSRFRLYASDDLSGVQTGGALKNVLAIACGIVEGRGLGDSARAALIARGLAELMRFSAAHGGRARTVSGLSGLGDLVLTATSHQSRNLRFGIALGKGQGPDALMAPGAPLSEGAFTATVAARISLEKRIDMPITQEVAAILRGDSSVEDAVENLMTRPLKSE</sequence>
<dbReference type="InterPro" id="IPR006168">
    <property type="entry name" value="G3P_DH_NAD-dep"/>
</dbReference>
<dbReference type="InterPro" id="IPR011128">
    <property type="entry name" value="G3P_DH_NAD-dep_N"/>
</dbReference>
<feature type="binding site" evidence="7">
    <location>
        <position position="279"/>
    </location>
    <ligand>
        <name>NADPH</name>
        <dbReference type="ChEBI" id="CHEBI:57783"/>
    </ligand>
</feature>
<dbReference type="SUPFAM" id="SSF48179">
    <property type="entry name" value="6-phosphogluconate dehydrogenase C-terminal domain-like"/>
    <property type="match status" value="1"/>
</dbReference>
<feature type="domain" description="Glycerol-3-phosphate dehydrogenase NAD-dependent N-terminal" evidence="10">
    <location>
        <begin position="7"/>
        <end position="159"/>
    </location>
</feature>
<keyword evidence="7" id="KW-0547">Nucleotide-binding</keyword>
<comment type="catalytic activity">
    <reaction evidence="7 9">
        <text>sn-glycerol 3-phosphate + NADP(+) = dihydroxyacetone phosphate + NADPH + H(+)</text>
        <dbReference type="Rhea" id="RHEA:11096"/>
        <dbReference type="ChEBI" id="CHEBI:15378"/>
        <dbReference type="ChEBI" id="CHEBI:57597"/>
        <dbReference type="ChEBI" id="CHEBI:57642"/>
        <dbReference type="ChEBI" id="CHEBI:57783"/>
        <dbReference type="ChEBI" id="CHEBI:58349"/>
        <dbReference type="EC" id="1.1.1.94"/>
    </reaction>
</comment>
<feature type="binding site" evidence="7">
    <location>
        <position position="15"/>
    </location>
    <ligand>
        <name>NADPH</name>
        <dbReference type="ChEBI" id="CHEBI:57783"/>
    </ligand>
</feature>
<comment type="pathway">
    <text evidence="7">Membrane lipid metabolism; glycerophospholipid metabolism.</text>
</comment>
<feature type="binding site" evidence="7">
    <location>
        <position position="136"/>
    </location>
    <ligand>
        <name>sn-glycerol 3-phosphate</name>
        <dbReference type="ChEBI" id="CHEBI:57597"/>
    </ligand>
</feature>
<feature type="binding site" evidence="7">
    <location>
        <position position="254"/>
    </location>
    <ligand>
        <name>sn-glycerol 3-phosphate</name>
        <dbReference type="ChEBI" id="CHEBI:57597"/>
    </ligand>
</feature>
<feature type="binding site" evidence="7">
    <location>
        <position position="255"/>
    </location>
    <ligand>
        <name>NADPH</name>
        <dbReference type="ChEBI" id="CHEBI:57783"/>
    </ligand>
</feature>
<dbReference type="Proteomes" id="UP001148313">
    <property type="component" value="Unassembled WGS sequence"/>
</dbReference>
<feature type="domain" description="Glycerol-3-phosphate dehydrogenase NAD-dependent C-terminal" evidence="11">
    <location>
        <begin position="180"/>
        <end position="321"/>
    </location>
</feature>
<evidence type="ECO:0000259" key="10">
    <source>
        <dbReference type="Pfam" id="PF01210"/>
    </source>
</evidence>
<evidence type="ECO:0000256" key="9">
    <source>
        <dbReference type="RuleBase" id="RU000439"/>
    </source>
</evidence>
<evidence type="ECO:0000256" key="4">
    <source>
        <dbReference type="ARBA" id="ARBA00023098"/>
    </source>
</evidence>
<keyword evidence="3 7" id="KW-0560">Oxidoreductase</keyword>
<dbReference type="EMBL" id="JAPJZH010000004">
    <property type="protein sequence ID" value="MDA4845488.1"/>
    <property type="molecule type" value="Genomic_DNA"/>
</dbReference>
<evidence type="ECO:0000256" key="3">
    <source>
        <dbReference type="ARBA" id="ARBA00023002"/>
    </source>
</evidence>
<evidence type="ECO:0000256" key="2">
    <source>
        <dbReference type="ARBA" id="ARBA00022516"/>
    </source>
</evidence>
<keyword evidence="5 7" id="KW-0594">Phospholipid biosynthesis</keyword>
<evidence type="ECO:0000313" key="12">
    <source>
        <dbReference type="EMBL" id="MDA4845488.1"/>
    </source>
</evidence>
<dbReference type="Pfam" id="PF01210">
    <property type="entry name" value="NAD_Gly3P_dh_N"/>
    <property type="match status" value="1"/>
</dbReference>
<evidence type="ECO:0000256" key="1">
    <source>
        <dbReference type="ARBA" id="ARBA00011009"/>
    </source>
</evidence>
<dbReference type="InterPro" id="IPR036291">
    <property type="entry name" value="NAD(P)-bd_dom_sf"/>
</dbReference>
<comment type="catalytic activity">
    <reaction evidence="7">
        <text>sn-glycerol 3-phosphate + NAD(+) = dihydroxyacetone phosphate + NADH + H(+)</text>
        <dbReference type="Rhea" id="RHEA:11092"/>
        <dbReference type="ChEBI" id="CHEBI:15378"/>
        <dbReference type="ChEBI" id="CHEBI:57540"/>
        <dbReference type="ChEBI" id="CHEBI:57597"/>
        <dbReference type="ChEBI" id="CHEBI:57642"/>
        <dbReference type="ChEBI" id="CHEBI:57945"/>
        <dbReference type="EC" id="1.1.1.94"/>
    </reaction>
</comment>
<dbReference type="PIRSF" id="PIRSF000114">
    <property type="entry name" value="Glycerol-3-P_dh"/>
    <property type="match status" value="1"/>
</dbReference>
<feature type="binding site" evidence="7">
    <location>
        <position position="256"/>
    </location>
    <ligand>
        <name>sn-glycerol 3-phosphate</name>
        <dbReference type="ChEBI" id="CHEBI:57597"/>
    </ligand>
</feature>
<dbReference type="RefSeq" id="WP_271089113.1">
    <property type="nucleotide sequence ID" value="NZ_JAPJZH010000004.1"/>
</dbReference>
<dbReference type="InterPro" id="IPR008927">
    <property type="entry name" value="6-PGluconate_DH-like_C_sf"/>
</dbReference>
<comment type="subcellular location">
    <subcellularLocation>
        <location evidence="7">Cytoplasm</location>
    </subcellularLocation>
</comment>
<evidence type="ECO:0000259" key="11">
    <source>
        <dbReference type="Pfam" id="PF07479"/>
    </source>
</evidence>
<dbReference type="InterPro" id="IPR013328">
    <property type="entry name" value="6PGD_dom2"/>
</dbReference>
<feature type="binding site" evidence="7">
    <location>
        <position position="108"/>
    </location>
    <ligand>
        <name>sn-glycerol 3-phosphate</name>
        <dbReference type="ChEBI" id="CHEBI:57597"/>
    </ligand>
</feature>
<evidence type="ECO:0000256" key="8">
    <source>
        <dbReference type="RuleBase" id="RU000437"/>
    </source>
</evidence>
<organism evidence="12 13">
    <name type="scientific">Hoeflea poritis</name>
    <dbReference type="NCBI Taxonomy" id="2993659"/>
    <lineage>
        <taxon>Bacteria</taxon>
        <taxon>Pseudomonadati</taxon>
        <taxon>Pseudomonadota</taxon>
        <taxon>Alphaproteobacteria</taxon>
        <taxon>Hyphomicrobiales</taxon>
        <taxon>Rhizobiaceae</taxon>
        <taxon>Hoeflea</taxon>
    </lineage>
</organism>
<evidence type="ECO:0000256" key="5">
    <source>
        <dbReference type="ARBA" id="ARBA00023209"/>
    </source>
</evidence>
<dbReference type="EC" id="1.1.1.94" evidence="7"/>
<feature type="binding site" evidence="7">
    <location>
        <position position="255"/>
    </location>
    <ligand>
        <name>sn-glycerol 3-phosphate</name>
        <dbReference type="ChEBI" id="CHEBI:57597"/>
    </ligand>
</feature>
<comment type="caution">
    <text evidence="7">Lacks conserved residue(s) required for the propagation of feature annotation.</text>
</comment>
<feature type="binding site" evidence="7">
    <location>
        <position position="191"/>
    </location>
    <ligand>
        <name>sn-glycerol 3-phosphate</name>
        <dbReference type="ChEBI" id="CHEBI:57597"/>
    </ligand>
</feature>
<keyword evidence="4 7" id="KW-0443">Lipid metabolism</keyword>
<dbReference type="PRINTS" id="PR00077">
    <property type="entry name" value="GPDHDRGNASE"/>
</dbReference>
<dbReference type="PANTHER" id="PTHR11728">
    <property type="entry name" value="GLYCEROL-3-PHOSPHATE DEHYDROGENASE"/>
    <property type="match status" value="1"/>
</dbReference>
<dbReference type="NCBIfam" id="NF000942">
    <property type="entry name" value="PRK00094.1-4"/>
    <property type="match status" value="1"/>
</dbReference>
<protein>
    <recommendedName>
        <fullName evidence="7">Glycerol-3-phosphate dehydrogenase [NAD(P)+]</fullName>
        <ecNumber evidence="7">1.1.1.94</ecNumber>
    </recommendedName>
    <alternativeName>
        <fullName evidence="7">NAD(P)(+)-dependent glycerol-3-phosphate dehydrogenase</fullName>
    </alternativeName>
    <alternativeName>
        <fullName evidence="7">NAD(P)H-dependent dihydroxyacetone-phosphate reductase</fullName>
    </alternativeName>
</protein>